<dbReference type="Proteomes" id="UP000323567">
    <property type="component" value="Unassembled WGS sequence"/>
</dbReference>
<dbReference type="AlphaFoldDB" id="A0A5B3G8S6"/>
<feature type="transmembrane region" description="Helical" evidence="1">
    <location>
        <begin position="75"/>
        <end position="95"/>
    </location>
</feature>
<sequence length="96" mass="10057">MKKIISFLLALLAAVGKECYQTFALGLVAAAVTAVLSLVCGLSLWTALPVVILVALILARLVAKARAVKFSRGEAIAYAVGNLATWLLLVAGYLVK</sequence>
<protein>
    <submittedName>
        <fullName evidence="2">Uncharacterized protein</fullName>
    </submittedName>
</protein>
<keyword evidence="1" id="KW-0472">Membrane</keyword>
<dbReference type="RefSeq" id="WP_149887423.1">
    <property type="nucleotide sequence ID" value="NZ_DBEWHZ010000148.1"/>
</dbReference>
<organism evidence="2 3">
    <name type="scientific">Alistipes shahii</name>
    <dbReference type="NCBI Taxonomy" id="328814"/>
    <lineage>
        <taxon>Bacteria</taxon>
        <taxon>Pseudomonadati</taxon>
        <taxon>Bacteroidota</taxon>
        <taxon>Bacteroidia</taxon>
        <taxon>Bacteroidales</taxon>
        <taxon>Rikenellaceae</taxon>
        <taxon>Alistipes</taxon>
    </lineage>
</organism>
<name>A0A5B3G8S6_9BACT</name>
<evidence type="ECO:0000313" key="2">
    <source>
        <dbReference type="EMBL" id="KAA2369901.1"/>
    </source>
</evidence>
<keyword evidence="1" id="KW-1133">Transmembrane helix</keyword>
<proteinExistence type="predicted"/>
<dbReference type="EMBL" id="VVXK01000011">
    <property type="protein sequence ID" value="KAA2369901.1"/>
    <property type="molecule type" value="Genomic_DNA"/>
</dbReference>
<evidence type="ECO:0000313" key="3">
    <source>
        <dbReference type="Proteomes" id="UP000323567"/>
    </source>
</evidence>
<comment type="caution">
    <text evidence="2">The sequence shown here is derived from an EMBL/GenBank/DDBJ whole genome shotgun (WGS) entry which is preliminary data.</text>
</comment>
<gene>
    <name evidence="2" type="ORF">F2Y13_08945</name>
</gene>
<reference evidence="2 3" key="1">
    <citation type="journal article" date="2019" name="Nat. Med.">
        <title>A library of human gut bacterial isolates paired with longitudinal multiomics data enables mechanistic microbiome research.</title>
        <authorList>
            <person name="Poyet M."/>
            <person name="Groussin M."/>
            <person name="Gibbons S.M."/>
            <person name="Avila-Pacheco J."/>
            <person name="Jiang X."/>
            <person name="Kearney S.M."/>
            <person name="Perrotta A.R."/>
            <person name="Berdy B."/>
            <person name="Zhao S."/>
            <person name="Lieberman T.D."/>
            <person name="Swanson P.K."/>
            <person name="Smith M."/>
            <person name="Roesemann S."/>
            <person name="Alexander J.E."/>
            <person name="Rich S.A."/>
            <person name="Livny J."/>
            <person name="Vlamakis H."/>
            <person name="Clish C."/>
            <person name="Bullock K."/>
            <person name="Deik A."/>
            <person name="Scott J."/>
            <person name="Pierce K.A."/>
            <person name="Xavier R.J."/>
            <person name="Alm E.J."/>
        </authorList>
    </citation>
    <scope>NUCLEOTIDE SEQUENCE [LARGE SCALE GENOMIC DNA]</scope>
    <source>
        <strain evidence="2 3">BIOML-A2</strain>
    </source>
</reference>
<evidence type="ECO:0000256" key="1">
    <source>
        <dbReference type="SAM" id="Phobius"/>
    </source>
</evidence>
<feature type="transmembrane region" description="Helical" evidence="1">
    <location>
        <begin position="32"/>
        <end position="63"/>
    </location>
</feature>
<accession>A0A5B3G8S6</accession>
<keyword evidence="1" id="KW-0812">Transmembrane</keyword>